<protein>
    <recommendedName>
        <fullName evidence="1">DUF5641 domain-containing protein</fullName>
    </recommendedName>
</protein>
<reference evidence="2 3" key="1">
    <citation type="journal article" date="2019" name="Commun. Biol.">
        <title>The bagworm genome reveals a unique fibroin gene that provides high tensile strength.</title>
        <authorList>
            <person name="Kono N."/>
            <person name="Nakamura H."/>
            <person name="Ohtoshi R."/>
            <person name="Tomita M."/>
            <person name="Numata K."/>
            <person name="Arakawa K."/>
        </authorList>
    </citation>
    <scope>NUCLEOTIDE SEQUENCE [LARGE SCALE GENOMIC DNA]</scope>
</reference>
<gene>
    <name evidence="2" type="ORF">EVAR_14187_1</name>
</gene>
<dbReference type="AlphaFoldDB" id="A0A4C1UG09"/>
<dbReference type="OrthoDB" id="8958038at2759"/>
<proteinExistence type="predicted"/>
<evidence type="ECO:0000313" key="3">
    <source>
        <dbReference type="Proteomes" id="UP000299102"/>
    </source>
</evidence>
<feature type="domain" description="DUF5641" evidence="1">
    <location>
        <begin position="47"/>
        <end position="140"/>
    </location>
</feature>
<dbReference type="InterPro" id="IPR040676">
    <property type="entry name" value="DUF5641"/>
</dbReference>
<evidence type="ECO:0000259" key="1">
    <source>
        <dbReference type="Pfam" id="PF18701"/>
    </source>
</evidence>
<evidence type="ECO:0000313" key="2">
    <source>
        <dbReference type="EMBL" id="GBP24854.1"/>
    </source>
</evidence>
<dbReference type="EMBL" id="BGZK01000166">
    <property type="protein sequence ID" value="GBP24854.1"/>
    <property type="molecule type" value="Genomic_DNA"/>
</dbReference>
<dbReference type="STRING" id="151549.A0A4C1UG09"/>
<comment type="caution">
    <text evidence="2">The sequence shown here is derived from an EMBL/GenBank/DDBJ whole genome shotgun (WGS) entry which is preliminary data.</text>
</comment>
<dbReference type="PANTHER" id="PTHR47331:SF5">
    <property type="entry name" value="RIBONUCLEASE H"/>
    <property type="match status" value="1"/>
</dbReference>
<dbReference type="Proteomes" id="UP000299102">
    <property type="component" value="Unassembled WGS sequence"/>
</dbReference>
<dbReference type="Pfam" id="PF18701">
    <property type="entry name" value="DUF5641"/>
    <property type="match status" value="1"/>
</dbReference>
<organism evidence="2 3">
    <name type="scientific">Eumeta variegata</name>
    <name type="common">Bagworm moth</name>
    <name type="synonym">Eumeta japonica</name>
    <dbReference type="NCBI Taxonomy" id="151549"/>
    <lineage>
        <taxon>Eukaryota</taxon>
        <taxon>Metazoa</taxon>
        <taxon>Ecdysozoa</taxon>
        <taxon>Arthropoda</taxon>
        <taxon>Hexapoda</taxon>
        <taxon>Insecta</taxon>
        <taxon>Pterygota</taxon>
        <taxon>Neoptera</taxon>
        <taxon>Endopterygota</taxon>
        <taxon>Lepidoptera</taxon>
        <taxon>Glossata</taxon>
        <taxon>Ditrysia</taxon>
        <taxon>Tineoidea</taxon>
        <taxon>Psychidae</taxon>
        <taxon>Oiketicinae</taxon>
        <taxon>Eumeta</taxon>
    </lineage>
</organism>
<sequence length="142" mass="16701">MLLSPHLQTCPCLRTSPKHSRQIISCWEAQEEYRHRAYSRRVTKGHKQWRRSQCLANTIWSRWMREYMSTLLHRREPTGHGRLPEVDDIVLRMDETLPRNSCLRGRMRTVYPGADGTVRVVQVKTPTGVLRRATKKLVVLPK</sequence>
<accession>A0A4C1UG09</accession>
<name>A0A4C1UG09_EUMVA</name>
<dbReference type="PANTHER" id="PTHR47331">
    <property type="entry name" value="PHD-TYPE DOMAIN-CONTAINING PROTEIN"/>
    <property type="match status" value="1"/>
</dbReference>
<keyword evidence="3" id="KW-1185">Reference proteome</keyword>